<evidence type="ECO:0000313" key="2">
    <source>
        <dbReference type="Proteomes" id="UP001549119"/>
    </source>
</evidence>
<dbReference type="RefSeq" id="WP_209650644.1">
    <property type="nucleotide sequence ID" value="NZ_JBEPNV010000001.1"/>
</dbReference>
<proteinExistence type="predicted"/>
<sequence>MRWLRWLGRRVTARDGDFWSDYHGTDSWSGERVTVQGAMNLSAFWACARITAQTIATLPITVYERKSNGDRVPAPDHPLYRLLRDTPNADQTAVEFWEGRVLGLCTTGNGFAEKVSSGRTLIALNAMPADTAVDEQQDGSLRYRFVDRGKEVTLPEEKVFHVRAFGDGRSGMSPVAYARQTLGIAMATDKAAGQLFSKGMRAKGFFTFPSQLTSEQREQARKNFAERYSGSDAPGVGILEAGVAFQPVNISPHDAELILSRKFNVEEICRWLGVPPIVIGHSAEGQTMWGSGVEHIMQSWLTLGLRPYLKRIEQAISKRLLTPEEQRRFFAEFNVEGLLRADSAGRMKFYQGAIQNAIMTPNQARAKENMEQMEGGDQLLVNSTLIPLALAGQQRPSNQGSGTRAADDE</sequence>
<dbReference type="Pfam" id="PF04860">
    <property type="entry name" value="Phage_portal"/>
    <property type="match status" value="1"/>
</dbReference>
<gene>
    <name evidence="1" type="ORF">ABIC20_005195</name>
</gene>
<reference evidence="1 2" key="1">
    <citation type="submission" date="2024-06" db="EMBL/GenBank/DDBJ databases">
        <title>Genomics of switchgrass bacterial isolates.</title>
        <authorList>
            <person name="Shade A."/>
        </authorList>
    </citation>
    <scope>NUCLEOTIDE SEQUENCE [LARGE SCALE GENOMIC DNA]</scope>
    <source>
        <strain evidence="1 2">PvP084</strain>
    </source>
</reference>
<evidence type="ECO:0000313" key="1">
    <source>
        <dbReference type="EMBL" id="MET3867886.1"/>
    </source>
</evidence>
<organism evidence="1 2">
    <name type="scientific">Methylobacterium radiotolerans</name>
    <dbReference type="NCBI Taxonomy" id="31998"/>
    <lineage>
        <taxon>Bacteria</taxon>
        <taxon>Pseudomonadati</taxon>
        <taxon>Pseudomonadota</taxon>
        <taxon>Alphaproteobacteria</taxon>
        <taxon>Hyphomicrobiales</taxon>
        <taxon>Methylobacteriaceae</taxon>
        <taxon>Methylobacterium</taxon>
    </lineage>
</organism>
<name>A0ABV2NNB5_9HYPH</name>
<accession>A0ABV2NNB5</accession>
<dbReference type="InterPro" id="IPR006427">
    <property type="entry name" value="Portal_HK97"/>
</dbReference>
<dbReference type="InterPro" id="IPR006944">
    <property type="entry name" value="Phage/GTA_portal"/>
</dbReference>
<comment type="caution">
    <text evidence="1">The sequence shown here is derived from an EMBL/GenBank/DDBJ whole genome shotgun (WGS) entry which is preliminary data.</text>
</comment>
<dbReference type="EMBL" id="JBEPNW010000002">
    <property type="protein sequence ID" value="MET3867886.1"/>
    <property type="molecule type" value="Genomic_DNA"/>
</dbReference>
<dbReference type="NCBIfam" id="TIGR01537">
    <property type="entry name" value="portal_HK97"/>
    <property type="match status" value="1"/>
</dbReference>
<keyword evidence="2" id="KW-1185">Reference proteome</keyword>
<dbReference type="Proteomes" id="UP001549119">
    <property type="component" value="Unassembled WGS sequence"/>
</dbReference>
<protein>
    <submittedName>
        <fullName evidence="1">HK97 family phage portal protein</fullName>
    </submittedName>
</protein>